<evidence type="ECO:0000256" key="1">
    <source>
        <dbReference type="SAM" id="MobiDB-lite"/>
    </source>
</evidence>
<dbReference type="EMBL" id="CAJOAX010000419">
    <property type="protein sequence ID" value="CAF3587028.1"/>
    <property type="molecule type" value="Genomic_DNA"/>
</dbReference>
<organism evidence="2 3">
    <name type="scientific">Rotaria sordida</name>
    <dbReference type="NCBI Taxonomy" id="392033"/>
    <lineage>
        <taxon>Eukaryota</taxon>
        <taxon>Metazoa</taxon>
        <taxon>Spiralia</taxon>
        <taxon>Gnathifera</taxon>
        <taxon>Rotifera</taxon>
        <taxon>Eurotatoria</taxon>
        <taxon>Bdelloidea</taxon>
        <taxon>Philodinida</taxon>
        <taxon>Philodinidae</taxon>
        <taxon>Rotaria</taxon>
    </lineage>
</organism>
<accession>A0A818M040</accession>
<comment type="caution">
    <text evidence="2">The sequence shown here is derived from an EMBL/GenBank/DDBJ whole genome shotgun (WGS) entry which is preliminary data.</text>
</comment>
<reference evidence="2" key="1">
    <citation type="submission" date="2021-02" db="EMBL/GenBank/DDBJ databases">
        <authorList>
            <person name="Nowell W R."/>
        </authorList>
    </citation>
    <scope>NUCLEOTIDE SEQUENCE</scope>
</reference>
<proteinExistence type="predicted"/>
<gene>
    <name evidence="2" type="ORF">OTI717_LOCUS6110</name>
</gene>
<evidence type="ECO:0000313" key="3">
    <source>
        <dbReference type="Proteomes" id="UP000663823"/>
    </source>
</evidence>
<dbReference type="AlphaFoldDB" id="A0A818M040"/>
<name>A0A818M040_9BILA</name>
<protein>
    <submittedName>
        <fullName evidence="2">Uncharacterized protein</fullName>
    </submittedName>
</protein>
<feature type="region of interest" description="Disordered" evidence="1">
    <location>
        <begin position="1"/>
        <end position="21"/>
    </location>
</feature>
<sequence length="108" mass="12280">MTQEVPADVSTSPTTNQPVGDIIPYWTRRANPASNPEYHILQGRSTDIAWFSIVDDEWLQVKQEIQRWLNPDNFDANGQQLSKLNSAQANPRSSISIASYDRQICDNF</sequence>
<dbReference type="Proteomes" id="UP000663823">
    <property type="component" value="Unassembled WGS sequence"/>
</dbReference>
<evidence type="ECO:0000313" key="2">
    <source>
        <dbReference type="EMBL" id="CAF3587028.1"/>
    </source>
</evidence>
<dbReference type="Gene3D" id="3.40.630.30">
    <property type="match status" value="1"/>
</dbReference>
<feature type="compositionally biased region" description="Polar residues" evidence="1">
    <location>
        <begin position="1"/>
        <end position="18"/>
    </location>
</feature>